<evidence type="ECO:0000313" key="3">
    <source>
        <dbReference type="Proteomes" id="UP001523565"/>
    </source>
</evidence>
<reference evidence="2 3" key="1">
    <citation type="journal article" date="2022" name="Genome Biol. Evol.">
        <title>Host diet, physiology and behaviors set the stage for Lachnospiraceae cladogenesis.</title>
        <authorList>
            <person name="Vera-Ponce De Leon A."/>
            <person name="Schneider M."/>
            <person name="Jahnes B.C."/>
            <person name="Sadowski V."/>
            <person name="Camuy-Velez L.A."/>
            <person name="Duan J."/>
            <person name="Sabree Z.L."/>
        </authorList>
    </citation>
    <scope>NUCLEOTIDE SEQUENCE [LARGE SCALE GENOMIC DNA]</scope>
    <source>
        <strain evidence="2 3">PAL227</strain>
    </source>
</reference>
<evidence type="ECO:0000256" key="1">
    <source>
        <dbReference type="SAM" id="SignalP"/>
    </source>
</evidence>
<accession>A0ABT1EGP7</accession>
<dbReference type="RefSeq" id="WP_262068756.1">
    <property type="nucleotide sequence ID" value="NZ_JAMXOC010000007.1"/>
</dbReference>
<dbReference type="Proteomes" id="UP001523565">
    <property type="component" value="Unassembled WGS sequence"/>
</dbReference>
<keyword evidence="3" id="KW-1185">Reference proteome</keyword>
<evidence type="ECO:0000313" key="2">
    <source>
        <dbReference type="EMBL" id="MCP1109875.1"/>
    </source>
</evidence>
<protein>
    <recommendedName>
        <fullName evidence="4">Lipoprotein</fullName>
    </recommendedName>
</protein>
<comment type="caution">
    <text evidence="2">The sequence shown here is derived from an EMBL/GenBank/DDBJ whole genome shotgun (WGS) entry which is preliminary data.</text>
</comment>
<sequence length="187" mass="19998">MKRKVITMIMILVMTLALAGCNKAKTLYTNADKSTSAASEDAKDDEVVGRYDAHGFSLDKVMIGPSTMMLMPTEQDIVFLFNGQSTGTMKLGAAGDKLLTLNVDFTLDEDASGTVMLVVTDENGKEYVQEDKGNFGVAGANTLSAHIKTESGITAAHTYVLTIDGNLVAEGQYKPAADEETEEEGDK</sequence>
<organism evidence="2 3">
    <name type="scientific">Ohessyouella blattaphilus</name>
    <dbReference type="NCBI Taxonomy" id="2949333"/>
    <lineage>
        <taxon>Bacteria</taxon>
        <taxon>Bacillati</taxon>
        <taxon>Bacillota</taxon>
        <taxon>Clostridia</taxon>
        <taxon>Lachnospirales</taxon>
        <taxon>Lachnospiraceae</taxon>
        <taxon>Ohessyouella</taxon>
    </lineage>
</organism>
<feature type="chain" id="PRO_5046506233" description="Lipoprotein" evidence="1">
    <location>
        <begin position="20"/>
        <end position="187"/>
    </location>
</feature>
<gene>
    <name evidence="2" type="ORF">NK118_06395</name>
</gene>
<proteinExistence type="predicted"/>
<keyword evidence="1" id="KW-0732">Signal</keyword>
<name>A0ABT1EGP7_9FIRM</name>
<dbReference type="PROSITE" id="PS51257">
    <property type="entry name" value="PROKAR_LIPOPROTEIN"/>
    <property type="match status" value="1"/>
</dbReference>
<evidence type="ECO:0008006" key="4">
    <source>
        <dbReference type="Google" id="ProtNLM"/>
    </source>
</evidence>
<dbReference type="EMBL" id="JAMZFV010000007">
    <property type="protein sequence ID" value="MCP1109875.1"/>
    <property type="molecule type" value="Genomic_DNA"/>
</dbReference>
<feature type="signal peptide" evidence="1">
    <location>
        <begin position="1"/>
        <end position="19"/>
    </location>
</feature>